<gene>
    <name evidence="2" type="ORF">NAG76_09155</name>
</gene>
<feature type="transmembrane region" description="Helical" evidence="1">
    <location>
        <begin position="93"/>
        <end position="113"/>
    </location>
</feature>
<feature type="transmembrane region" description="Helical" evidence="1">
    <location>
        <begin position="141"/>
        <end position="158"/>
    </location>
</feature>
<feature type="transmembrane region" description="Helical" evidence="1">
    <location>
        <begin position="205"/>
        <end position="231"/>
    </location>
</feature>
<evidence type="ECO:0000256" key="1">
    <source>
        <dbReference type="SAM" id="Phobius"/>
    </source>
</evidence>
<proteinExistence type="predicted"/>
<sequence>MIVNQQQLATGMSSALMACTGGAILTIHSANHLGLNGRELLSWLFVAYAVAGLFNLILALRYKLPIAGAHSITTVAFLSTASIQLTLPQLTASFLMAGLIIAVLGLTGIFNVLFKHIPRSIIDAMLAGIIMQYILELIPSFKANPLVGLLALIGYFVAPRLFKAIPPIIGVIVFGLIGLLFSYTFPQVTPIAYELPLWITPEFTWQGLVSVAIPIAVLILSNDLAVSLASLTKQGYNPPINRIISYSGIASALGSFFMSHSINTGGMMTTVCSSDESGEHKQRYRAGVVSSVICIIFGIFAWKLVPYITSLPQYFIATIIGFSLLGIFLNSISSAFADTKNSFPVVFAFIISAANISFFSVSSALWSLIVGTILSVVLRERKSRQLDEQ</sequence>
<dbReference type="AlphaFoldDB" id="A0A9J6ZJN0"/>
<dbReference type="PANTHER" id="PTHR30199:SF0">
    <property type="entry name" value="INNER MEMBRANE PROTEIN YDCO"/>
    <property type="match status" value="1"/>
</dbReference>
<protein>
    <submittedName>
        <fullName evidence="2">Benzoate/H(+) symporter BenE family transporter</fullName>
    </submittedName>
</protein>
<dbReference type="PANTHER" id="PTHR30199">
    <property type="entry name" value="MFS FAMILY TRANSPORTER, PREDICTED SUBSTRATE BENZOATE"/>
    <property type="match status" value="1"/>
</dbReference>
<feature type="transmembrane region" description="Helical" evidence="1">
    <location>
        <begin position="314"/>
        <end position="333"/>
    </location>
</feature>
<accession>A0A9J6ZJN0</accession>
<evidence type="ECO:0000313" key="3">
    <source>
        <dbReference type="Proteomes" id="UP001056756"/>
    </source>
</evidence>
<dbReference type="KEGG" id="plig:NAG76_09155"/>
<feature type="transmembrane region" description="Helical" evidence="1">
    <location>
        <begin position="243"/>
        <end position="262"/>
    </location>
</feature>
<dbReference type="EMBL" id="CP097899">
    <property type="protein sequence ID" value="URN96362.1"/>
    <property type="molecule type" value="Genomic_DNA"/>
</dbReference>
<reference evidence="2" key="1">
    <citation type="submission" date="2022-05" db="EMBL/GenBank/DDBJ databases">
        <title>Novel bacterial taxa in a minimal lignocellulolytic consortium and its capacity to transform plastics disclosed by genome-resolved metagenomics.</title>
        <authorList>
            <person name="Rodriguez C.A.D."/>
            <person name="Diaz-Garcia L."/>
            <person name="Herrera K."/>
            <person name="Tarazona N.A."/>
            <person name="Sproer C."/>
            <person name="Overmann J."/>
            <person name="Jimenez D.J."/>
        </authorList>
    </citation>
    <scope>NUCLEOTIDE SEQUENCE</scope>
    <source>
        <strain evidence="2">MAG5</strain>
    </source>
</reference>
<feature type="transmembrane region" description="Helical" evidence="1">
    <location>
        <begin position="282"/>
        <end position="302"/>
    </location>
</feature>
<feature type="transmembrane region" description="Helical" evidence="1">
    <location>
        <begin position="40"/>
        <end position="60"/>
    </location>
</feature>
<keyword evidence="1" id="KW-0472">Membrane</keyword>
<dbReference type="Pfam" id="PF03594">
    <property type="entry name" value="BenE"/>
    <property type="match status" value="1"/>
</dbReference>
<dbReference type="GO" id="GO:0042925">
    <property type="term" value="F:benzoate transmembrane transporter activity"/>
    <property type="evidence" value="ECO:0007669"/>
    <property type="project" value="InterPro"/>
</dbReference>
<dbReference type="InterPro" id="IPR004711">
    <property type="entry name" value="Benzoate_Transporter"/>
</dbReference>
<feature type="transmembrane region" description="Helical" evidence="1">
    <location>
        <begin position="67"/>
        <end position="87"/>
    </location>
</feature>
<name>A0A9J6ZJN0_9BACL</name>
<organism evidence="2 3">
    <name type="scientific">Candidatus Pristimantibacillus lignocellulolyticus</name>
    <dbReference type="NCBI Taxonomy" id="2994561"/>
    <lineage>
        <taxon>Bacteria</taxon>
        <taxon>Bacillati</taxon>
        <taxon>Bacillota</taxon>
        <taxon>Bacilli</taxon>
        <taxon>Bacillales</taxon>
        <taxon>Paenibacillaceae</taxon>
        <taxon>Candidatus Pristimantibacillus</taxon>
    </lineage>
</organism>
<feature type="transmembrane region" description="Helical" evidence="1">
    <location>
        <begin position="7"/>
        <end position="28"/>
    </location>
</feature>
<keyword evidence="1" id="KW-0812">Transmembrane</keyword>
<feature type="transmembrane region" description="Helical" evidence="1">
    <location>
        <begin position="345"/>
        <end position="378"/>
    </location>
</feature>
<keyword evidence="1" id="KW-1133">Transmembrane helix</keyword>
<evidence type="ECO:0000313" key="2">
    <source>
        <dbReference type="EMBL" id="URN96362.1"/>
    </source>
</evidence>
<feature type="transmembrane region" description="Helical" evidence="1">
    <location>
        <begin position="165"/>
        <end position="185"/>
    </location>
</feature>
<dbReference type="GO" id="GO:0005886">
    <property type="term" value="C:plasma membrane"/>
    <property type="evidence" value="ECO:0007669"/>
    <property type="project" value="TreeGrafter"/>
</dbReference>
<dbReference type="Proteomes" id="UP001056756">
    <property type="component" value="Chromosome"/>
</dbReference>